<organism evidence="4 5">
    <name type="scientific">Bos indicus x Bos taurus</name>
    <name type="common">Hybrid cattle</name>
    <dbReference type="NCBI Taxonomy" id="30522"/>
    <lineage>
        <taxon>Eukaryota</taxon>
        <taxon>Metazoa</taxon>
        <taxon>Chordata</taxon>
        <taxon>Craniata</taxon>
        <taxon>Vertebrata</taxon>
        <taxon>Euteleostomi</taxon>
        <taxon>Mammalia</taxon>
        <taxon>Eutheria</taxon>
        <taxon>Laurasiatheria</taxon>
        <taxon>Artiodactyla</taxon>
        <taxon>Ruminantia</taxon>
        <taxon>Pecora</taxon>
        <taxon>Bovidae</taxon>
        <taxon>Bovinae</taxon>
        <taxon>Bos</taxon>
    </lineage>
</organism>
<reference evidence="4" key="3">
    <citation type="submission" date="2025-09" db="UniProtKB">
        <authorList>
            <consortium name="Ensembl"/>
        </authorList>
    </citation>
    <scope>IDENTIFICATION</scope>
</reference>
<dbReference type="GO" id="GO:0030354">
    <property type="term" value="F:melanin-concentrating hormone activity"/>
    <property type="evidence" value="ECO:0007669"/>
    <property type="project" value="InterPro"/>
</dbReference>
<dbReference type="InterPro" id="IPR005456">
    <property type="entry name" value="Prepro-melanin_conc_hormone"/>
</dbReference>
<dbReference type="Ensembl" id="ENSBIXT00000048321.1">
    <property type="protein sequence ID" value="ENSBIXP00000018168.1"/>
    <property type="gene ID" value="ENSBIXG00000022033.1"/>
</dbReference>
<feature type="region of interest" description="Disordered" evidence="3">
    <location>
        <begin position="62"/>
        <end position="82"/>
    </location>
</feature>
<reference evidence="4" key="2">
    <citation type="submission" date="2025-08" db="UniProtKB">
        <authorList>
            <consortium name="Ensembl"/>
        </authorList>
    </citation>
    <scope>IDENTIFICATION</scope>
</reference>
<evidence type="ECO:0000313" key="5">
    <source>
        <dbReference type="Proteomes" id="UP000314981"/>
    </source>
</evidence>
<dbReference type="GO" id="GO:0045202">
    <property type="term" value="C:synapse"/>
    <property type="evidence" value="ECO:0007669"/>
    <property type="project" value="GOC"/>
</dbReference>
<reference evidence="4 5" key="1">
    <citation type="submission" date="2018-11" db="EMBL/GenBank/DDBJ databases">
        <title>Haplotype-resolved cattle genomes.</title>
        <authorList>
            <person name="Low W.Y."/>
            <person name="Tearle R."/>
            <person name="Bickhart D.M."/>
            <person name="Rosen B.D."/>
            <person name="Koren S."/>
            <person name="Rhie A."/>
            <person name="Hiendleder S."/>
            <person name="Phillippy A.M."/>
            <person name="Smith T.P.L."/>
            <person name="Williams J.L."/>
        </authorList>
    </citation>
    <scope>NUCLEOTIDE SEQUENCE [LARGE SCALE GENOMIC DNA]</scope>
</reference>
<dbReference type="GO" id="GO:0007268">
    <property type="term" value="P:chemical synaptic transmission"/>
    <property type="evidence" value="ECO:0007669"/>
    <property type="project" value="InterPro"/>
</dbReference>
<evidence type="ECO:0000313" key="4">
    <source>
        <dbReference type="Ensembl" id="ENSBIXP00000018168.1"/>
    </source>
</evidence>
<keyword evidence="1" id="KW-0732">Signal</keyword>
<accession>A0A4W2D1W5</accession>
<dbReference type="AlphaFoldDB" id="A0A4W2D1W5"/>
<dbReference type="GO" id="GO:0031777">
    <property type="term" value="F:type 1 melanin-concentrating hormone receptor binding"/>
    <property type="evidence" value="ECO:0007669"/>
    <property type="project" value="TreeGrafter"/>
</dbReference>
<sequence>SIRILHNCIIVPFPIEQLKHKSTFSLQNAGSKHNFLNHGLPLNLAIKPYLALKGSVAFPAENEVQNTESTQEKRETWDEENSAKFPIGRRDFDKNYTQYLSGRLQQKYHRCGDLSQFWRLGGPR</sequence>
<dbReference type="Proteomes" id="UP000314981">
    <property type="component" value="Chromosome 8"/>
</dbReference>
<evidence type="ECO:0000256" key="3">
    <source>
        <dbReference type="SAM" id="MobiDB-lite"/>
    </source>
</evidence>
<protein>
    <recommendedName>
        <fullName evidence="2">Pro-MCH</fullName>
    </recommendedName>
</protein>
<dbReference type="STRING" id="30522.A0A4W2D1W5"/>
<dbReference type="Pfam" id="PF05824">
    <property type="entry name" value="Pro-MCH"/>
    <property type="match status" value="1"/>
</dbReference>
<proteinExistence type="predicted"/>
<keyword evidence="5" id="KW-1185">Reference proteome</keyword>
<dbReference type="PANTHER" id="PTHR12091">
    <property type="entry name" value="MELANIN-CONCENTRATING HORMONE"/>
    <property type="match status" value="1"/>
</dbReference>
<dbReference type="PANTHER" id="PTHR12091:SF0">
    <property type="entry name" value="PRO-MCH"/>
    <property type="match status" value="1"/>
</dbReference>
<name>A0A4W2D1W5_BOBOX</name>
<evidence type="ECO:0000256" key="1">
    <source>
        <dbReference type="ARBA" id="ARBA00022729"/>
    </source>
</evidence>
<evidence type="ECO:0000256" key="2">
    <source>
        <dbReference type="ARBA" id="ARBA00040071"/>
    </source>
</evidence>